<evidence type="ECO:0000256" key="1">
    <source>
        <dbReference type="SAM" id="MobiDB-lite"/>
    </source>
</evidence>
<organism evidence="3 4">
    <name type="scientific">Theileria orientalis</name>
    <dbReference type="NCBI Taxonomy" id="68886"/>
    <lineage>
        <taxon>Eukaryota</taxon>
        <taxon>Sar</taxon>
        <taxon>Alveolata</taxon>
        <taxon>Apicomplexa</taxon>
        <taxon>Aconoidasida</taxon>
        <taxon>Piroplasmida</taxon>
        <taxon>Theileriidae</taxon>
        <taxon>Theileria</taxon>
    </lineage>
</organism>
<reference evidence="3" key="1">
    <citation type="submission" date="2022-07" db="EMBL/GenBank/DDBJ databases">
        <title>Evaluation of T. orientalis genome assembly methods using nanopore sequencing and analysis of variation between genomes.</title>
        <authorList>
            <person name="Yam J."/>
            <person name="Micallef M.L."/>
            <person name="Liu M."/>
            <person name="Djordjevic S.P."/>
            <person name="Bogema D.R."/>
            <person name="Jenkins C."/>
        </authorList>
    </citation>
    <scope>NUCLEOTIDE SEQUENCE</scope>
    <source>
        <strain evidence="3">Fish Creek</strain>
    </source>
</reference>
<evidence type="ECO:0000313" key="3">
    <source>
        <dbReference type="EMBL" id="UVC54372.1"/>
    </source>
</evidence>
<keyword evidence="2" id="KW-1133">Transmembrane helix</keyword>
<feature type="region of interest" description="Disordered" evidence="1">
    <location>
        <begin position="333"/>
        <end position="371"/>
    </location>
</feature>
<keyword evidence="2" id="KW-0472">Membrane</keyword>
<evidence type="ECO:0000313" key="4">
    <source>
        <dbReference type="Proteomes" id="UP000244803"/>
    </source>
</evidence>
<feature type="region of interest" description="Disordered" evidence="1">
    <location>
        <begin position="253"/>
        <end position="321"/>
    </location>
</feature>
<proteinExistence type="predicted"/>
<name>A0A976SKV2_THEOR</name>
<protein>
    <submittedName>
        <fullName evidence="3">Uncharacterized protein</fullName>
    </submittedName>
</protein>
<dbReference type="AlphaFoldDB" id="A0A976SKV2"/>
<accession>A0A976SKV2</accession>
<sequence length="413" mass="47876">MVTINLQNKAEELGRSSDGYFVVEARYEDSDLFRKFVHMPTGLITEDNITLQNDDRKLRVIIDEKEDGEENMYTFKVLFLIYDLENPLIIIIESPSKSNFFMYSDLMGSGKPDSVKLSEIEEYHDDLSILSALYNESFKAGTMLVYRLEMQKHYTGVEVNRDDENTEYKVYVHTPEESCKERISCVSYNDKLVLTYIDDQHETGALYHIQEKTYEKITVYNYDDRDEGDLIQFFRQGKSFSYQKTEDGKWKYRGGHKLEEDQVEPREDEETEGSIKIENSEHHLSLDKKGEGSENETEETKENDPGDEIPEFLKGSLEPTDYTEEMIRRMDETENEHGGGLPPDQQSQIEDENKSSSGLQSKEPNGKNSDKTIDEEYFEQNIRAKVLAGTIIPLIIAVSVCPAYMAYEYYLKK</sequence>
<dbReference type="Proteomes" id="UP000244803">
    <property type="component" value="Chromosome 3"/>
</dbReference>
<feature type="transmembrane region" description="Helical" evidence="2">
    <location>
        <begin position="386"/>
        <end position="407"/>
    </location>
</feature>
<feature type="compositionally biased region" description="Basic and acidic residues" evidence="1">
    <location>
        <begin position="273"/>
        <end position="304"/>
    </location>
</feature>
<keyword evidence="2" id="KW-0812">Transmembrane</keyword>
<dbReference type="EMBL" id="CP056066">
    <property type="protein sequence ID" value="UVC54372.1"/>
    <property type="molecule type" value="Genomic_DNA"/>
</dbReference>
<feature type="compositionally biased region" description="Basic and acidic residues" evidence="1">
    <location>
        <begin position="253"/>
        <end position="265"/>
    </location>
</feature>
<gene>
    <name evidence="3" type="ORF">MACJ_003914</name>
</gene>
<evidence type="ECO:0000256" key="2">
    <source>
        <dbReference type="SAM" id="Phobius"/>
    </source>
</evidence>